<dbReference type="EMBL" id="JBIRRB010000006">
    <property type="protein sequence ID" value="MFI0912537.1"/>
    <property type="molecule type" value="Genomic_DNA"/>
</dbReference>
<sequence>MSPYSATLGDLLAQNAITNGARTELRTSDPEAGLRLTIHQSDGSALTFQRAPGGAATDWRVADLESPSGGCAFDEPVTDGWGRALDRLAQGHLNP</sequence>
<evidence type="ECO:0000313" key="1">
    <source>
        <dbReference type="EMBL" id="MFI0912537.1"/>
    </source>
</evidence>
<gene>
    <name evidence="1" type="ORF">ACH4TF_19010</name>
</gene>
<proteinExistence type="predicted"/>
<protein>
    <submittedName>
        <fullName evidence="1">Uncharacterized protein</fullName>
    </submittedName>
</protein>
<accession>A0ABW7T838</accession>
<dbReference type="Proteomes" id="UP001611162">
    <property type="component" value="Unassembled WGS sequence"/>
</dbReference>
<keyword evidence="2" id="KW-1185">Reference proteome</keyword>
<comment type="caution">
    <text evidence="1">The sequence shown here is derived from an EMBL/GenBank/DDBJ whole genome shotgun (WGS) entry which is preliminary data.</text>
</comment>
<dbReference type="RefSeq" id="WP_397613421.1">
    <property type="nucleotide sequence ID" value="NZ_JBIRRB010000006.1"/>
</dbReference>
<organism evidence="1 2">
    <name type="scientific">Streptomyces abikoensis</name>
    <dbReference type="NCBI Taxonomy" id="97398"/>
    <lineage>
        <taxon>Bacteria</taxon>
        <taxon>Bacillati</taxon>
        <taxon>Actinomycetota</taxon>
        <taxon>Actinomycetes</taxon>
        <taxon>Kitasatosporales</taxon>
        <taxon>Streptomycetaceae</taxon>
        <taxon>Streptomyces</taxon>
    </lineage>
</organism>
<evidence type="ECO:0000313" key="2">
    <source>
        <dbReference type="Proteomes" id="UP001611162"/>
    </source>
</evidence>
<reference evidence="1 2" key="1">
    <citation type="submission" date="2024-10" db="EMBL/GenBank/DDBJ databases">
        <title>The Natural Products Discovery Center: Release of the First 8490 Sequenced Strains for Exploring Actinobacteria Biosynthetic Diversity.</title>
        <authorList>
            <person name="Kalkreuter E."/>
            <person name="Kautsar S.A."/>
            <person name="Yang D."/>
            <person name="Bader C.D."/>
            <person name="Teijaro C.N."/>
            <person name="Fluegel L."/>
            <person name="Davis C.M."/>
            <person name="Simpson J.R."/>
            <person name="Lauterbach L."/>
            <person name="Steele A.D."/>
            <person name="Gui C."/>
            <person name="Meng S."/>
            <person name="Li G."/>
            <person name="Viehrig K."/>
            <person name="Ye F."/>
            <person name="Su P."/>
            <person name="Kiefer A.F."/>
            <person name="Nichols A."/>
            <person name="Cepeda A.J."/>
            <person name="Yan W."/>
            <person name="Fan B."/>
            <person name="Jiang Y."/>
            <person name="Adhikari A."/>
            <person name="Zheng C.-J."/>
            <person name="Schuster L."/>
            <person name="Cowan T.M."/>
            <person name="Smanski M.J."/>
            <person name="Chevrette M.G."/>
            <person name="De Carvalho L.P.S."/>
            <person name="Shen B."/>
        </authorList>
    </citation>
    <scope>NUCLEOTIDE SEQUENCE [LARGE SCALE GENOMIC DNA]</scope>
    <source>
        <strain evidence="1 2">NPDC020979</strain>
    </source>
</reference>
<name>A0ABW7T838_9ACTN</name>